<dbReference type="GO" id="GO:0008775">
    <property type="term" value="F:acetate CoA-transferase activity"/>
    <property type="evidence" value="ECO:0007669"/>
    <property type="project" value="InterPro"/>
</dbReference>
<organism evidence="6 7">
    <name type="scientific">Allosphingosinicella flava</name>
    <dbReference type="NCBI Taxonomy" id="2771430"/>
    <lineage>
        <taxon>Bacteria</taxon>
        <taxon>Pseudomonadati</taxon>
        <taxon>Pseudomonadota</taxon>
        <taxon>Alphaproteobacteria</taxon>
        <taxon>Sphingomonadales</taxon>
        <taxon>Sphingomonadaceae</taxon>
        <taxon>Allosphingosinicella</taxon>
    </lineage>
</organism>
<feature type="binding site" evidence="3">
    <location>
        <position position="409"/>
    </location>
    <ligand>
        <name>CoA</name>
        <dbReference type="ChEBI" id="CHEBI:57287"/>
    </ligand>
</feature>
<feature type="binding site" evidence="3">
    <location>
        <position position="385"/>
    </location>
    <ligand>
        <name>CoA</name>
        <dbReference type="ChEBI" id="CHEBI:57287"/>
    </ligand>
</feature>
<reference evidence="6 7" key="1">
    <citation type="submission" date="2020-11" db="EMBL/GenBank/DDBJ databases">
        <title>Genome seq and assembly of Sphingosinicella sp.</title>
        <authorList>
            <person name="Chhetri G."/>
        </authorList>
    </citation>
    <scope>NUCLEOTIDE SEQUENCE [LARGE SCALE GENOMIC DNA]</scope>
    <source>
        <strain evidence="6 7">UDD2</strain>
    </source>
</reference>
<protein>
    <submittedName>
        <fullName evidence="6">Acetyl-CoA hydrolase/transferase family protein</fullName>
    </submittedName>
</protein>
<dbReference type="Proteomes" id="UP000594873">
    <property type="component" value="Chromosome"/>
</dbReference>
<dbReference type="Gene3D" id="3.40.1080.20">
    <property type="entry name" value="Acetyl-CoA hydrolase/transferase C-terminal domain"/>
    <property type="match status" value="1"/>
</dbReference>
<dbReference type="InterPro" id="IPR003702">
    <property type="entry name" value="ActCoA_hydro_N"/>
</dbReference>
<keyword evidence="6" id="KW-0808">Transferase</keyword>
<evidence type="ECO:0000256" key="3">
    <source>
        <dbReference type="PIRSR" id="PIRSR617821-2"/>
    </source>
</evidence>
<dbReference type="AlphaFoldDB" id="A0A7T2GJC0"/>
<sequence length="505" mass="54829">MGGTNRIGCEALRAKVRTAEEAASLIKSGSTVGMSGFTGSGYPKAVPLALAARIEAEHAKGRPFQVRVWTGASTGPELDGALAKAGGIEFRLPYNSDPIAREMINRGEMEYFDMHLSQVAPMAWQGFLGPLDTAVVEISGIRTDGSLIPSSSVGNNKTWLDRASQVILEVNSWQNEALEGMHDIYYGTALPPNRIPIPLIRPDDRIGEPAFRCDPNKIAAIVETDAPDRNLPFKAPDDHARAIAGHLLEFFRHEVAKGRLPRSLLPIQSGVGNIANAVLIGLLDAPFDTMTAYTEVIQDGMLDLLAAGKLRMASATALSLSPEAAATLNAEMPLFRDKMILRPQEISNHPELIRRLGCIAMNGMIEADIYGNVNSTHIMGSRIQNGIGGSGDFARNAYVSIFMAPSTAKNDAISAIVPQASHVDHITQDVQVLVTEQGLADLRGLSPKQRAETIVENCAHPDYRPMLHDYFHRAREHSYGQQSPSILTEALSWHQRFIDTGSMRA</sequence>
<dbReference type="FunFam" id="3.40.1080.20:FF:000001">
    <property type="entry name" value="Acetyl-CoA hydrolase Ach1"/>
    <property type="match status" value="1"/>
</dbReference>
<dbReference type="SUPFAM" id="SSF100950">
    <property type="entry name" value="NagB/RpiA/CoA transferase-like"/>
    <property type="match status" value="2"/>
</dbReference>
<gene>
    <name evidence="6" type="ORF">IC614_11730</name>
</gene>
<evidence type="ECO:0000313" key="6">
    <source>
        <dbReference type="EMBL" id="QPQ54961.1"/>
    </source>
</evidence>
<keyword evidence="6" id="KW-0378">Hydrolase</keyword>
<evidence type="ECO:0000313" key="7">
    <source>
        <dbReference type="Proteomes" id="UP000594873"/>
    </source>
</evidence>
<dbReference type="InterPro" id="IPR026888">
    <property type="entry name" value="AcetylCoA_hyd_C"/>
</dbReference>
<feature type="binding site" evidence="3">
    <location>
        <position position="389"/>
    </location>
    <ligand>
        <name>CoA</name>
        <dbReference type="ChEBI" id="CHEBI:57287"/>
    </ligand>
</feature>
<dbReference type="Pfam" id="PF13336">
    <property type="entry name" value="AcetylCoA_hyd_C"/>
    <property type="match status" value="1"/>
</dbReference>
<evidence type="ECO:0000259" key="5">
    <source>
        <dbReference type="Pfam" id="PF13336"/>
    </source>
</evidence>
<keyword evidence="7" id="KW-1185">Reference proteome</keyword>
<accession>A0A7T2GJC0</accession>
<dbReference type="InterPro" id="IPR046433">
    <property type="entry name" value="ActCoA_hydro"/>
</dbReference>
<dbReference type="InterPro" id="IPR017821">
    <property type="entry name" value="Succinate_CoA_transferase"/>
</dbReference>
<evidence type="ECO:0000256" key="1">
    <source>
        <dbReference type="ARBA" id="ARBA00009632"/>
    </source>
</evidence>
<feature type="domain" description="Acetyl-CoA hydrolase/transferase N-terminal" evidence="4">
    <location>
        <begin position="13"/>
        <end position="223"/>
    </location>
</feature>
<dbReference type="Gene3D" id="3.40.1080.10">
    <property type="entry name" value="Glutaconate Coenzyme A-transferase"/>
    <property type="match status" value="1"/>
</dbReference>
<evidence type="ECO:0000256" key="2">
    <source>
        <dbReference type="PIRSR" id="PIRSR617821-1"/>
    </source>
</evidence>
<dbReference type="InterPro" id="IPR038460">
    <property type="entry name" value="AcetylCoA_hyd_C_sf"/>
</dbReference>
<dbReference type="KEGG" id="sflv:IC614_11730"/>
<name>A0A7T2GJC0_9SPHN</name>
<dbReference type="PANTHER" id="PTHR43609">
    <property type="entry name" value="ACETYL-COA HYDROLASE"/>
    <property type="match status" value="1"/>
</dbReference>
<dbReference type="GO" id="GO:0003986">
    <property type="term" value="F:acetyl-CoA hydrolase activity"/>
    <property type="evidence" value="ECO:0007669"/>
    <property type="project" value="TreeGrafter"/>
</dbReference>
<dbReference type="RefSeq" id="WP_200971637.1">
    <property type="nucleotide sequence ID" value="NZ_CP065592.1"/>
</dbReference>
<dbReference type="EMBL" id="CP065592">
    <property type="protein sequence ID" value="QPQ54961.1"/>
    <property type="molecule type" value="Genomic_DNA"/>
</dbReference>
<proteinExistence type="inferred from homology"/>
<dbReference type="Pfam" id="PF02550">
    <property type="entry name" value="AcetylCoA_hydro"/>
    <property type="match status" value="1"/>
</dbReference>
<dbReference type="Gene3D" id="3.30.750.70">
    <property type="entry name" value="4-hydroxybutyrate coenzyme like domains"/>
    <property type="match status" value="1"/>
</dbReference>
<dbReference type="PANTHER" id="PTHR43609:SF1">
    <property type="entry name" value="ACETYL-COA HYDROLASE"/>
    <property type="match status" value="1"/>
</dbReference>
<dbReference type="NCBIfam" id="TIGR03458">
    <property type="entry name" value="YgfH_subfam"/>
    <property type="match status" value="1"/>
</dbReference>
<feature type="domain" description="Acetyl-CoA hydrolase/transferase C-terminal" evidence="5">
    <location>
        <begin position="337"/>
        <end position="470"/>
    </location>
</feature>
<comment type="similarity">
    <text evidence="1">Belongs to the acetyl-CoA hydrolase/transferase family.</text>
</comment>
<feature type="active site" description="5-glutamyl coenzyme A thioester intermediate" evidence="2">
    <location>
        <position position="295"/>
    </location>
</feature>
<evidence type="ECO:0000259" key="4">
    <source>
        <dbReference type="Pfam" id="PF02550"/>
    </source>
</evidence>
<dbReference type="InterPro" id="IPR037171">
    <property type="entry name" value="NagB/RpiA_transferase-like"/>
</dbReference>
<dbReference type="GO" id="GO:0006084">
    <property type="term" value="P:acetyl-CoA metabolic process"/>
    <property type="evidence" value="ECO:0007669"/>
    <property type="project" value="InterPro"/>
</dbReference>
<feature type="binding site" evidence="3">
    <location>
        <position position="365"/>
    </location>
    <ligand>
        <name>CoA</name>
        <dbReference type="ChEBI" id="CHEBI:57287"/>
    </ligand>
</feature>
<dbReference type="GO" id="GO:0006083">
    <property type="term" value="P:acetate metabolic process"/>
    <property type="evidence" value="ECO:0007669"/>
    <property type="project" value="InterPro"/>
</dbReference>